<accession>A0A2T0B289</accession>
<dbReference type="PANTHER" id="PTHR30619:SF7">
    <property type="entry name" value="BETA-LACTAMASE DOMAIN PROTEIN"/>
    <property type="match status" value="1"/>
</dbReference>
<protein>
    <submittedName>
        <fullName evidence="2">ComEC family competence protein</fullName>
    </submittedName>
</protein>
<dbReference type="SUPFAM" id="SSF56281">
    <property type="entry name" value="Metallo-hydrolase/oxidoreductase"/>
    <property type="match status" value="1"/>
</dbReference>
<dbReference type="PANTHER" id="PTHR30619">
    <property type="entry name" value="DNA INTERNALIZATION/COMPETENCE PROTEIN COMEC/REC2"/>
    <property type="match status" value="1"/>
</dbReference>
<dbReference type="InterPro" id="IPR001279">
    <property type="entry name" value="Metallo-B-lactamas"/>
</dbReference>
<reference evidence="2 3" key="1">
    <citation type="submission" date="2018-03" db="EMBL/GenBank/DDBJ databases">
        <title>Genome sequence of Clostridium liquoris DSM 100320.</title>
        <authorList>
            <person name="Poehlein A."/>
            <person name="Daniel R."/>
        </authorList>
    </citation>
    <scope>NUCLEOTIDE SEQUENCE [LARGE SCALE GENOMIC DNA]</scope>
    <source>
        <strain evidence="2 3">DSM 100320</strain>
    </source>
</reference>
<evidence type="ECO:0000313" key="3">
    <source>
        <dbReference type="Proteomes" id="UP000239706"/>
    </source>
</evidence>
<organism evidence="2 3">
    <name type="scientific">Clostridium liquoris</name>
    <dbReference type="NCBI Taxonomy" id="1289519"/>
    <lineage>
        <taxon>Bacteria</taxon>
        <taxon>Bacillati</taxon>
        <taxon>Bacillota</taxon>
        <taxon>Clostridia</taxon>
        <taxon>Eubacteriales</taxon>
        <taxon>Clostridiaceae</taxon>
        <taxon>Clostridium</taxon>
    </lineage>
</organism>
<dbReference type="Gene3D" id="3.60.15.10">
    <property type="entry name" value="Ribonuclease Z/Hydroxyacylglutathione hydrolase-like"/>
    <property type="match status" value="1"/>
</dbReference>
<keyword evidence="3" id="KW-1185">Reference proteome</keyword>
<proteinExistence type="predicted"/>
<dbReference type="InterPro" id="IPR035681">
    <property type="entry name" value="ComA-like_MBL"/>
</dbReference>
<dbReference type="InterPro" id="IPR036866">
    <property type="entry name" value="RibonucZ/Hydroxyglut_hydro"/>
</dbReference>
<comment type="caution">
    <text evidence="2">The sequence shown here is derived from an EMBL/GenBank/DDBJ whole genome shotgun (WGS) entry which is preliminary data.</text>
</comment>
<dbReference type="OrthoDB" id="9761531at2"/>
<sequence length="283" mass="31404">MNNKKLLIIFLIITISFSLKGCSSVSLNNEIKADNLLKIHYIDVGQGDSILISINGKNMLIDSGSAVKEEYIVKYLKKQGIKKLHHVIATHPHEDHIGSMSSIISNFNVENFYAPKITSSTNYFNNMIDELMKKGLKIQVASSGKKIQLYDNVICEIIAPNSTTYENTNNYSVVLKLTYGKCSFIFTGDAEAISENEMLSNNTNLKCDVLKLGHHGSSTSTTDSFLEKASPKIAIISCGKNNPFRHPSKKTIGKIKSKDMQVYRTDIDGDIVLLSNGSFIKKQ</sequence>
<dbReference type="Pfam" id="PF00753">
    <property type="entry name" value="Lactamase_B"/>
    <property type="match status" value="1"/>
</dbReference>
<dbReference type="Proteomes" id="UP000239706">
    <property type="component" value="Unassembled WGS sequence"/>
</dbReference>
<gene>
    <name evidence="2" type="ORF">CLLI_20210</name>
</gene>
<dbReference type="SMART" id="SM00849">
    <property type="entry name" value="Lactamase_B"/>
    <property type="match status" value="1"/>
</dbReference>
<dbReference type="AlphaFoldDB" id="A0A2T0B289"/>
<feature type="domain" description="Metallo-beta-lactamase" evidence="1">
    <location>
        <begin position="46"/>
        <end position="240"/>
    </location>
</feature>
<dbReference type="CDD" id="cd07731">
    <property type="entry name" value="ComA-like_MBL-fold"/>
    <property type="match status" value="1"/>
</dbReference>
<evidence type="ECO:0000259" key="1">
    <source>
        <dbReference type="SMART" id="SM00849"/>
    </source>
</evidence>
<dbReference type="RefSeq" id="WP_106064103.1">
    <property type="nucleotide sequence ID" value="NZ_PVXO01000053.1"/>
</dbReference>
<dbReference type="EMBL" id="PVXO01000053">
    <property type="protein sequence ID" value="PRR78014.1"/>
    <property type="molecule type" value="Genomic_DNA"/>
</dbReference>
<evidence type="ECO:0000313" key="2">
    <source>
        <dbReference type="EMBL" id="PRR78014.1"/>
    </source>
</evidence>
<name>A0A2T0B289_9CLOT</name>
<dbReference type="InterPro" id="IPR052159">
    <property type="entry name" value="Competence_DNA_uptake"/>
</dbReference>